<keyword evidence="4 8" id="KW-0812">Transmembrane</keyword>
<dbReference type="Proteomes" id="UP000326532">
    <property type="component" value="Unassembled WGS sequence"/>
</dbReference>
<dbReference type="InterPro" id="IPR002524">
    <property type="entry name" value="Cation_efflux"/>
</dbReference>
<keyword evidence="5" id="KW-0862">Zinc</keyword>
<dbReference type="InterPro" id="IPR027469">
    <property type="entry name" value="Cation_efflux_TMD_sf"/>
</dbReference>
<evidence type="ECO:0000256" key="6">
    <source>
        <dbReference type="ARBA" id="ARBA00022989"/>
    </source>
</evidence>
<dbReference type="NCBIfam" id="TIGR01297">
    <property type="entry name" value="CDF"/>
    <property type="match status" value="1"/>
</dbReference>
<organism evidence="11 12">
    <name type="scientific">Aspergillus parasiticus</name>
    <dbReference type="NCBI Taxonomy" id="5067"/>
    <lineage>
        <taxon>Eukaryota</taxon>
        <taxon>Fungi</taxon>
        <taxon>Dikarya</taxon>
        <taxon>Ascomycota</taxon>
        <taxon>Pezizomycotina</taxon>
        <taxon>Eurotiomycetes</taxon>
        <taxon>Eurotiomycetidae</taxon>
        <taxon>Eurotiales</taxon>
        <taxon>Aspergillaceae</taxon>
        <taxon>Aspergillus</taxon>
        <taxon>Aspergillus subgen. Circumdati</taxon>
    </lineage>
</organism>
<sequence>MGFKITRSQRLSAVIGISSVFFVAEISSKHALFFFFPFLRFLVFAPFGFYTHSLALIADAFHYLNDLIGFIVALVALRTDDAPKSLSFGWQRAQLLGAFFNGALLFALGISVFLQSIERFISLQYVENPKLMFIMGAVGLGLNLISAIFLHEHDHGHGHHGHSAAPLSPIPHSSVESDISEHHNHKHQLHGTQSTSLGHDLGMLGVLLHVVSDAANNLGVMAAALVLCRSRHEYGDRHDDYAVFTSSRYLDLVLDCVVTQLRLCIVRRSGLILLESAPNGLDPADVKHDLEKARTNASGAASGEAILVPGVLAIHELHIWRLNQNKTLASVHVVVSDPSVTNFAKTTKTINECFHAYGIHSATLQPETCPMAEVICTEHESVETVQELRKRSLEKCQTMCGTLCEELTCCG</sequence>
<evidence type="ECO:0000259" key="9">
    <source>
        <dbReference type="Pfam" id="PF01545"/>
    </source>
</evidence>
<dbReference type="InterPro" id="IPR027470">
    <property type="entry name" value="Cation_efflux_CTD"/>
</dbReference>
<proteinExistence type="inferred from homology"/>
<dbReference type="VEuPathDB" id="FungiDB:BDV34DRAFT_233225"/>
<gene>
    <name evidence="11" type="ORF">BDV34DRAFT_233225</name>
</gene>
<dbReference type="InterPro" id="IPR058533">
    <property type="entry name" value="Cation_efflux_TM"/>
</dbReference>
<keyword evidence="3" id="KW-0813">Transport</keyword>
<evidence type="ECO:0000256" key="5">
    <source>
        <dbReference type="ARBA" id="ARBA00022833"/>
    </source>
</evidence>
<dbReference type="Pfam" id="PF01545">
    <property type="entry name" value="Cation_efflux"/>
    <property type="match status" value="1"/>
</dbReference>
<dbReference type="PANTHER" id="PTHR45820:SF5">
    <property type="entry name" value="DIFFUSION FACILITATOR FAMILY METAL ION TRANSPORTER, PUTATIVE-RELATED"/>
    <property type="match status" value="1"/>
</dbReference>
<dbReference type="SUPFAM" id="SSF161111">
    <property type="entry name" value="Cation efflux protein transmembrane domain-like"/>
    <property type="match status" value="1"/>
</dbReference>
<evidence type="ECO:0000256" key="8">
    <source>
        <dbReference type="SAM" id="Phobius"/>
    </source>
</evidence>
<dbReference type="GO" id="GO:0005385">
    <property type="term" value="F:zinc ion transmembrane transporter activity"/>
    <property type="evidence" value="ECO:0007669"/>
    <property type="project" value="TreeGrafter"/>
</dbReference>
<evidence type="ECO:0000256" key="2">
    <source>
        <dbReference type="ARBA" id="ARBA00008873"/>
    </source>
</evidence>
<accession>A0A5N6D261</accession>
<dbReference type="EMBL" id="ML735086">
    <property type="protein sequence ID" value="KAB8199241.1"/>
    <property type="molecule type" value="Genomic_DNA"/>
</dbReference>
<dbReference type="Pfam" id="PF16916">
    <property type="entry name" value="ZT_dimer"/>
    <property type="match status" value="1"/>
</dbReference>
<evidence type="ECO:0000256" key="1">
    <source>
        <dbReference type="ARBA" id="ARBA00004141"/>
    </source>
</evidence>
<feature type="domain" description="Cation efflux protein cytoplasmic" evidence="10">
    <location>
        <begin position="308"/>
        <end position="368"/>
    </location>
</feature>
<evidence type="ECO:0000256" key="4">
    <source>
        <dbReference type="ARBA" id="ARBA00022692"/>
    </source>
</evidence>
<dbReference type="GO" id="GO:0016020">
    <property type="term" value="C:membrane"/>
    <property type="evidence" value="ECO:0007669"/>
    <property type="project" value="UniProtKB-SubCell"/>
</dbReference>
<evidence type="ECO:0000256" key="7">
    <source>
        <dbReference type="ARBA" id="ARBA00023136"/>
    </source>
</evidence>
<feature type="transmembrane region" description="Helical" evidence="8">
    <location>
        <begin position="98"/>
        <end position="117"/>
    </location>
</feature>
<evidence type="ECO:0000313" key="12">
    <source>
        <dbReference type="Proteomes" id="UP000326532"/>
    </source>
</evidence>
<reference evidence="11 12" key="1">
    <citation type="submission" date="2019-04" db="EMBL/GenBank/DDBJ databases">
        <title>Fungal friends and foes A comparative genomics study of 23 Aspergillus species from section Flavi.</title>
        <authorList>
            <consortium name="DOE Joint Genome Institute"/>
            <person name="Kjaerbolling I."/>
            <person name="Vesth T.C."/>
            <person name="Frisvad J.C."/>
            <person name="Nybo J.L."/>
            <person name="Theobald S."/>
            <person name="Kildgaard S."/>
            <person name="Petersen T.I."/>
            <person name="Kuo A."/>
            <person name="Sato A."/>
            <person name="Lyhne E.K."/>
            <person name="Kogle M.E."/>
            <person name="Wiebenga A."/>
            <person name="Kun R.S."/>
            <person name="Lubbers R.J."/>
            <person name="Makela M.R."/>
            <person name="Barry K."/>
            <person name="Chovatia M."/>
            <person name="Clum A."/>
            <person name="Daum C."/>
            <person name="Haridas S."/>
            <person name="He G."/>
            <person name="LaButti K."/>
            <person name="Lipzen A."/>
            <person name="Mondo S."/>
            <person name="Pangilinan J."/>
            <person name="Riley R."/>
            <person name="Salamov A."/>
            <person name="Simmons B.A."/>
            <person name="Magnuson J.K."/>
            <person name="Henrissat B."/>
            <person name="Mortensen U.H."/>
            <person name="Larsen T.O."/>
            <person name="De vries R.P."/>
            <person name="Grigoriev I.V."/>
            <person name="Machida M."/>
            <person name="Baker S.E."/>
            <person name="Andersen M.R."/>
        </authorList>
    </citation>
    <scope>NUCLEOTIDE SEQUENCE [LARGE SCALE GENOMIC DNA]</scope>
    <source>
        <strain evidence="11 12">CBS 117618</strain>
    </source>
</reference>
<feature type="domain" description="Cation efflux protein transmembrane" evidence="9">
    <location>
        <begin position="35"/>
        <end position="227"/>
    </location>
</feature>
<keyword evidence="12" id="KW-1185">Reference proteome</keyword>
<feature type="transmembrane region" description="Helical" evidence="8">
    <location>
        <begin position="129"/>
        <end position="150"/>
    </location>
</feature>
<dbReference type="OMA" id="KWRANER"/>
<dbReference type="PANTHER" id="PTHR45820">
    <property type="entry name" value="FI23527P1"/>
    <property type="match status" value="1"/>
</dbReference>
<evidence type="ECO:0000313" key="11">
    <source>
        <dbReference type="EMBL" id="KAB8199241.1"/>
    </source>
</evidence>
<keyword evidence="6 8" id="KW-1133">Transmembrane helix</keyword>
<dbReference type="GO" id="GO:0006882">
    <property type="term" value="P:intracellular zinc ion homeostasis"/>
    <property type="evidence" value="ECO:0007669"/>
    <property type="project" value="TreeGrafter"/>
</dbReference>
<evidence type="ECO:0000256" key="3">
    <source>
        <dbReference type="ARBA" id="ARBA00022448"/>
    </source>
</evidence>
<evidence type="ECO:0000259" key="10">
    <source>
        <dbReference type="Pfam" id="PF16916"/>
    </source>
</evidence>
<feature type="transmembrane region" description="Helical" evidence="8">
    <location>
        <begin position="56"/>
        <end position="77"/>
    </location>
</feature>
<comment type="similarity">
    <text evidence="2">Belongs to the cation diffusion facilitator (CDF) transporter (TC 2.A.4) family. SLC30A subfamily.</text>
</comment>
<protein>
    <submittedName>
        <fullName evidence="11">Cation efflux protein</fullName>
    </submittedName>
</protein>
<dbReference type="AlphaFoldDB" id="A0A5N6D261"/>
<name>A0A5N6D261_ASPPA</name>
<keyword evidence="7 8" id="KW-0472">Membrane</keyword>
<dbReference type="Gene3D" id="1.20.1510.10">
    <property type="entry name" value="Cation efflux protein transmembrane domain"/>
    <property type="match status" value="1"/>
</dbReference>
<comment type="subcellular location">
    <subcellularLocation>
        <location evidence="1">Membrane</location>
        <topology evidence="1">Multi-pass membrane protein</topology>
    </subcellularLocation>
</comment>